<organism evidence="1 2">
    <name type="scientific">Gnathostoma spinigerum</name>
    <dbReference type="NCBI Taxonomy" id="75299"/>
    <lineage>
        <taxon>Eukaryota</taxon>
        <taxon>Metazoa</taxon>
        <taxon>Ecdysozoa</taxon>
        <taxon>Nematoda</taxon>
        <taxon>Chromadorea</taxon>
        <taxon>Rhabditida</taxon>
        <taxon>Spirurina</taxon>
        <taxon>Gnathostomatomorpha</taxon>
        <taxon>Gnathostomatoidea</taxon>
        <taxon>Gnathostomatidae</taxon>
        <taxon>Gnathostoma</taxon>
    </lineage>
</organism>
<name>A0ABD6E564_9BILA</name>
<gene>
    <name evidence="1" type="ORF">AB6A40_001434</name>
</gene>
<dbReference type="Proteomes" id="UP001608902">
    <property type="component" value="Unassembled WGS sequence"/>
</dbReference>
<evidence type="ECO:0000313" key="1">
    <source>
        <dbReference type="EMBL" id="MFH4974725.1"/>
    </source>
</evidence>
<accession>A0ABD6E564</accession>
<dbReference type="EMBL" id="JBGFUD010000532">
    <property type="protein sequence ID" value="MFH4974725.1"/>
    <property type="molecule type" value="Genomic_DNA"/>
</dbReference>
<sequence>MASIAFKAHLKAIAGVLRTTVQQITCPGIQVLGSNPDPHAAFKTASLQVESDVRTLQRQITEVDFTHHEWLKYIQDTSCMAEKTKEAYLYQAAVEEDNNFMGVLAAAKTLLDNLTAQTNLSLHLGSSQASASSPCWRVPVETTRDNTPIRSEHSENSTSTIAMRVNPRETVQLPKLQPQKFDGDRRRWPQFWATFRKTLRKTPHCSLFTSTPSRNN</sequence>
<proteinExistence type="predicted"/>
<reference evidence="1 2" key="1">
    <citation type="submission" date="2024-08" db="EMBL/GenBank/DDBJ databases">
        <title>Gnathostoma spinigerum genome.</title>
        <authorList>
            <person name="Gonzalez-Bertolin B."/>
            <person name="Monzon S."/>
            <person name="Zaballos A."/>
            <person name="Jimenez P."/>
            <person name="Dekumyoy P."/>
            <person name="Varona S."/>
            <person name="Cuesta I."/>
            <person name="Sumanam S."/>
            <person name="Adisakwattana P."/>
            <person name="Gasser R.B."/>
            <person name="Hernandez-Gonzalez A."/>
            <person name="Young N.D."/>
            <person name="Perteguer M.J."/>
        </authorList>
    </citation>
    <scope>NUCLEOTIDE SEQUENCE [LARGE SCALE GENOMIC DNA]</scope>
    <source>
        <strain evidence="1">AL3</strain>
        <tissue evidence="1">Liver</tissue>
    </source>
</reference>
<evidence type="ECO:0000313" key="2">
    <source>
        <dbReference type="Proteomes" id="UP001608902"/>
    </source>
</evidence>
<protein>
    <submittedName>
        <fullName evidence="1">Uncharacterized protein</fullName>
    </submittedName>
</protein>
<dbReference type="AlphaFoldDB" id="A0ABD6E564"/>
<keyword evidence="2" id="KW-1185">Reference proteome</keyword>
<comment type="caution">
    <text evidence="1">The sequence shown here is derived from an EMBL/GenBank/DDBJ whole genome shotgun (WGS) entry which is preliminary data.</text>
</comment>